<evidence type="ECO:0000256" key="2">
    <source>
        <dbReference type="SAM" id="Phobius"/>
    </source>
</evidence>
<dbReference type="EMBL" id="JAAOIV010000005">
    <property type="protein sequence ID" value="NHN55763.1"/>
    <property type="molecule type" value="Genomic_DNA"/>
</dbReference>
<feature type="region of interest" description="Disordered" evidence="1">
    <location>
        <begin position="100"/>
        <end position="121"/>
    </location>
</feature>
<keyword evidence="5" id="KW-1185">Reference proteome</keyword>
<feature type="transmembrane region" description="Helical" evidence="2">
    <location>
        <begin position="12"/>
        <end position="32"/>
    </location>
</feature>
<organism evidence="4 5">
    <name type="scientific">Metallococcus carri</name>
    <dbReference type="NCBI Taxonomy" id="1656884"/>
    <lineage>
        <taxon>Bacteria</taxon>
        <taxon>Bacillati</taxon>
        <taxon>Actinomycetota</taxon>
        <taxon>Actinomycetes</taxon>
        <taxon>Micrococcales</taxon>
        <taxon>Dermacoccaceae</taxon>
        <taxon>Metallococcus</taxon>
    </lineage>
</organism>
<name>A0A967AZX5_9MICO</name>
<protein>
    <submittedName>
        <fullName evidence="4">Uncharacterized protein</fullName>
    </submittedName>
</protein>
<proteinExistence type="predicted"/>
<dbReference type="Proteomes" id="UP000744769">
    <property type="component" value="Unassembled WGS sequence"/>
</dbReference>
<keyword evidence="2" id="KW-0812">Transmembrane</keyword>
<evidence type="ECO:0000313" key="4">
    <source>
        <dbReference type="EMBL" id="NHN55763.1"/>
    </source>
</evidence>
<sequence length="121" mass="13363">MIGGVDLEAYLLALGSAVAALGALLAVFSKTVRQFVTERREARKERVDTVRASLREQVAYHQGLADARSQELQQRDRLAYIHIAQDRQMYAALLQSNPAEAKRIGPPTPLFLSDSPTEPTT</sequence>
<evidence type="ECO:0000256" key="1">
    <source>
        <dbReference type="SAM" id="MobiDB-lite"/>
    </source>
</evidence>
<dbReference type="AlphaFoldDB" id="A0A967AZX5"/>
<keyword evidence="2" id="KW-0472">Membrane</keyword>
<keyword evidence="2" id="KW-1133">Transmembrane helix</keyword>
<accession>A0A967AZX5</accession>
<gene>
    <name evidence="3" type="ORF">G9U51_08200</name>
    <name evidence="4" type="ORF">G9U51_08235</name>
</gene>
<dbReference type="RefSeq" id="WP_166195881.1">
    <property type="nucleotide sequence ID" value="NZ_JAAOIV010000005.1"/>
</dbReference>
<comment type="caution">
    <text evidence="4">The sequence shown here is derived from an EMBL/GenBank/DDBJ whole genome shotgun (WGS) entry which is preliminary data.</text>
</comment>
<evidence type="ECO:0000313" key="5">
    <source>
        <dbReference type="Proteomes" id="UP000744769"/>
    </source>
</evidence>
<reference evidence="4" key="1">
    <citation type="submission" date="2020-03" db="EMBL/GenBank/DDBJ databases">
        <title>Draft sequencing of Calidifontibacter sp. DB0510.</title>
        <authorList>
            <person name="Kim D.-U."/>
        </authorList>
    </citation>
    <scope>NUCLEOTIDE SEQUENCE</scope>
    <source>
        <strain evidence="4">DB0510</strain>
    </source>
</reference>
<dbReference type="EMBL" id="JAAOIV010000005">
    <property type="protein sequence ID" value="NHN55756.1"/>
    <property type="molecule type" value="Genomic_DNA"/>
</dbReference>
<evidence type="ECO:0000313" key="3">
    <source>
        <dbReference type="EMBL" id="NHN55756.1"/>
    </source>
</evidence>